<accession>A0A6A6ZK61</accession>
<keyword evidence="3" id="KW-1185">Reference proteome</keyword>
<organism evidence="2 3">
    <name type="scientific">Ophiobolus disseminans</name>
    <dbReference type="NCBI Taxonomy" id="1469910"/>
    <lineage>
        <taxon>Eukaryota</taxon>
        <taxon>Fungi</taxon>
        <taxon>Dikarya</taxon>
        <taxon>Ascomycota</taxon>
        <taxon>Pezizomycotina</taxon>
        <taxon>Dothideomycetes</taxon>
        <taxon>Pleosporomycetidae</taxon>
        <taxon>Pleosporales</taxon>
        <taxon>Pleosporineae</taxon>
        <taxon>Phaeosphaeriaceae</taxon>
        <taxon>Ophiobolus</taxon>
    </lineage>
</organism>
<dbReference type="AlphaFoldDB" id="A0A6A6ZK61"/>
<feature type="compositionally biased region" description="Basic and acidic residues" evidence="1">
    <location>
        <begin position="258"/>
        <end position="267"/>
    </location>
</feature>
<dbReference type="OrthoDB" id="3796307at2759"/>
<feature type="compositionally biased region" description="Basic residues" evidence="1">
    <location>
        <begin position="268"/>
        <end position="278"/>
    </location>
</feature>
<sequence length="292" mass="32624">MVKHNFDLPELWGKYYVEGMKSGSISKMRNIMNGYVDKEGHHCPVCNAAMKPDCIKELHMVFCLVLVSDSDGKGGLQASICGNRFPPKSPKGCGIHPYSEGHNACIKAAWKGEDHQMPNWLPHWAPGFVYVESGPRSKKRAKKLEKATEDEPFKSTAKGIMRSTRAVNELNKMIFSTDVPAMPSPESMEAALMLAKMGAMALNGTTNLGQAGRPKMKIELTSEEKRAPDNWRIYEDRKQEQLALENQRAALKKAIAKEDKDLEEMATHTKRGKGRRKQSFALPASAISRRNH</sequence>
<dbReference type="Proteomes" id="UP000799424">
    <property type="component" value="Unassembled WGS sequence"/>
</dbReference>
<gene>
    <name evidence="2" type="ORF">CC86DRAFT_428571</name>
</gene>
<evidence type="ECO:0000256" key="1">
    <source>
        <dbReference type="SAM" id="MobiDB-lite"/>
    </source>
</evidence>
<evidence type="ECO:0000313" key="2">
    <source>
        <dbReference type="EMBL" id="KAF2820724.1"/>
    </source>
</evidence>
<feature type="region of interest" description="Disordered" evidence="1">
    <location>
        <begin position="258"/>
        <end position="292"/>
    </location>
</feature>
<name>A0A6A6ZK61_9PLEO</name>
<reference evidence="2" key="1">
    <citation type="journal article" date="2020" name="Stud. Mycol.">
        <title>101 Dothideomycetes genomes: a test case for predicting lifestyles and emergence of pathogens.</title>
        <authorList>
            <person name="Haridas S."/>
            <person name="Albert R."/>
            <person name="Binder M."/>
            <person name="Bloem J."/>
            <person name="Labutti K."/>
            <person name="Salamov A."/>
            <person name="Andreopoulos B."/>
            <person name="Baker S."/>
            <person name="Barry K."/>
            <person name="Bills G."/>
            <person name="Bluhm B."/>
            <person name="Cannon C."/>
            <person name="Castanera R."/>
            <person name="Culley D."/>
            <person name="Daum C."/>
            <person name="Ezra D."/>
            <person name="Gonzalez J."/>
            <person name="Henrissat B."/>
            <person name="Kuo A."/>
            <person name="Liang C."/>
            <person name="Lipzen A."/>
            <person name="Lutzoni F."/>
            <person name="Magnuson J."/>
            <person name="Mondo S."/>
            <person name="Nolan M."/>
            <person name="Ohm R."/>
            <person name="Pangilinan J."/>
            <person name="Park H.-J."/>
            <person name="Ramirez L."/>
            <person name="Alfaro M."/>
            <person name="Sun H."/>
            <person name="Tritt A."/>
            <person name="Yoshinaga Y."/>
            <person name="Zwiers L.-H."/>
            <person name="Turgeon B."/>
            <person name="Goodwin S."/>
            <person name="Spatafora J."/>
            <person name="Crous P."/>
            <person name="Grigoriev I."/>
        </authorList>
    </citation>
    <scope>NUCLEOTIDE SEQUENCE</scope>
    <source>
        <strain evidence="2">CBS 113818</strain>
    </source>
</reference>
<dbReference type="EMBL" id="MU006240">
    <property type="protein sequence ID" value="KAF2820724.1"/>
    <property type="molecule type" value="Genomic_DNA"/>
</dbReference>
<evidence type="ECO:0000313" key="3">
    <source>
        <dbReference type="Proteomes" id="UP000799424"/>
    </source>
</evidence>
<protein>
    <submittedName>
        <fullName evidence="2">Uncharacterized protein</fullName>
    </submittedName>
</protein>
<proteinExistence type="predicted"/>